<keyword evidence="6 7" id="KW-0472">Membrane</keyword>
<dbReference type="eggNOG" id="COG0310">
    <property type="taxonomic scope" value="Bacteria"/>
</dbReference>
<evidence type="ECO:0000256" key="1">
    <source>
        <dbReference type="ARBA" id="ARBA00004651"/>
    </source>
</evidence>
<dbReference type="KEGG" id="sdr:SCD_n00758"/>
<evidence type="ECO:0000313" key="8">
    <source>
        <dbReference type="EMBL" id="BAN34600.1"/>
    </source>
</evidence>
<dbReference type="PANTHER" id="PTHR34229:SF1">
    <property type="entry name" value="METAL TRANSPORT PROTEIN HI_1621-RELATED"/>
    <property type="match status" value="1"/>
</dbReference>
<evidence type="ECO:0000256" key="4">
    <source>
        <dbReference type="ARBA" id="ARBA00022692"/>
    </source>
</evidence>
<dbReference type="GO" id="GO:0000041">
    <property type="term" value="P:transition metal ion transport"/>
    <property type="evidence" value="ECO:0007669"/>
    <property type="project" value="InterPro"/>
</dbReference>
<reference evidence="8 9" key="1">
    <citation type="journal article" date="2012" name="Appl. Environ. Microbiol.">
        <title>Draft genome sequence of a psychrotolerant sulfur-oxidizing bacterium, Sulfuricella denitrificans skB26, and proteomic insights into cold adaptation.</title>
        <authorList>
            <person name="Watanabe T."/>
            <person name="Kojima H."/>
            <person name="Fukui M."/>
        </authorList>
    </citation>
    <scope>NUCLEOTIDE SEQUENCE [LARGE SCALE GENOMIC DNA]</scope>
    <source>
        <strain evidence="9">skB26</strain>
    </source>
</reference>
<dbReference type="OrthoDB" id="9809846at2"/>
<keyword evidence="2" id="KW-0813">Transport</keyword>
<feature type="transmembrane region" description="Helical" evidence="7">
    <location>
        <begin position="170"/>
        <end position="191"/>
    </location>
</feature>
<keyword evidence="3" id="KW-1003">Cell membrane</keyword>
<sequence>MHIPDGFLSPQTYLPAYALAAGAWSWAARGLRQQLDETTVPRLAMLTALAYGLGLVMVPLPGGTSGHALGIALLAMAFGVRTAFIAYSLVLLLQAMLFGAGGITALPVNALAMGLVGAAAAVGGKRLLSGAGETISVGFGAWLSVVLPAGLIALVLGIQPLIAQRADGTPLFFPFGIDITLPAVMLPHLFIGTGEAVLTVLVWRLARARRWVT</sequence>
<protein>
    <submittedName>
        <fullName evidence="8">ABC type permease</fullName>
    </submittedName>
</protein>
<evidence type="ECO:0000256" key="2">
    <source>
        <dbReference type="ARBA" id="ARBA00022448"/>
    </source>
</evidence>
<evidence type="ECO:0000256" key="3">
    <source>
        <dbReference type="ARBA" id="ARBA00022475"/>
    </source>
</evidence>
<keyword evidence="5 7" id="KW-1133">Transmembrane helix</keyword>
<feature type="transmembrane region" description="Helical" evidence="7">
    <location>
        <begin position="68"/>
        <end position="93"/>
    </location>
</feature>
<dbReference type="AlphaFoldDB" id="S6A9S1"/>
<accession>S6A9S1</accession>
<proteinExistence type="predicted"/>
<dbReference type="Gene3D" id="1.10.1760.20">
    <property type="match status" value="1"/>
</dbReference>
<dbReference type="GO" id="GO:0005886">
    <property type="term" value="C:plasma membrane"/>
    <property type="evidence" value="ECO:0007669"/>
    <property type="project" value="UniProtKB-SubCell"/>
</dbReference>
<evidence type="ECO:0000313" key="9">
    <source>
        <dbReference type="Proteomes" id="UP000015559"/>
    </source>
</evidence>
<dbReference type="InterPro" id="IPR002751">
    <property type="entry name" value="CbiM/NikMN"/>
</dbReference>
<evidence type="ECO:0000256" key="6">
    <source>
        <dbReference type="ARBA" id="ARBA00023136"/>
    </source>
</evidence>
<dbReference type="EMBL" id="AP013066">
    <property type="protein sequence ID" value="BAN34600.1"/>
    <property type="molecule type" value="Genomic_DNA"/>
</dbReference>
<keyword evidence="4 7" id="KW-0812">Transmembrane</keyword>
<dbReference type="PANTHER" id="PTHR34229">
    <property type="entry name" value="METAL TRANSPORT PROTEIN HI_1621-RELATED"/>
    <property type="match status" value="1"/>
</dbReference>
<evidence type="ECO:0000256" key="7">
    <source>
        <dbReference type="SAM" id="Phobius"/>
    </source>
</evidence>
<evidence type="ECO:0000256" key="5">
    <source>
        <dbReference type="ARBA" id="ARBA00022989"/>
    </source>
</evidence>
<feature type="transmembrane region" description="Helical" evidence="7">
    <location>
        <begin position="12"/>
        <end position="31"/>
    </location>
</feature>
<dbReference type="STRING" id="1163617.SCD_n00758"/>
<dbReference type="Proteomes" id="UP000015559">
    <property type="component" value="Chromosome"/>
</dbReference>
<keyword evidence="9" id="KW-1185">Reference proteome</keyword>
<feature type="transmembrane region" description="Helical" evidence="7">
    <location>
        <begin position="43"/>
        <end position="62"/>
    </location>
</feature>
<gene>
    <name evidence="8" type="primary">cbiM</name>
    <name evidence="8" type="ORF">SCD_n00758</name>
</gene>
<feature type="transmembrane region" description="Helical" evidence="7">
    <location>
        <begin position="135"/>
        <end position="158"/>
    </location>
</feature>
<dbReference type="Pfam" id="PF01891">
    <property type="entry name" value="CbiM"/>
    <property type="match status" value="1"/>
</dbReference>
<name>S6A9S1_SULDS</name>
<dbReference type="RefSeq" id="WP_009206454.1">
    <property type="nucleotide sequence ID" value="NC_022357.1"/>
</dbReference>
<comment type="subcellular location">
    <subcellularLocation>
        <location evidence="1">Cell membrane</location>
        <topology evidence="1">Multi-pass membrane protein</topology>
    </subcellularLocation>
</comment>
<organism evidence="8 9">
    <name type="scientific">Sulfuricella denitrificans (strain DSM 22764 / NBRC 105220 / skB26)</name>
    <dbReference type="NCBI Taxonomy" id="1163617"/>
    <lineage>
        <taxon>Bacteria</taxon>
        <taxon>Pseudomonadati</taxon>
        <taxon>Pseudomonadota</taxon>
        <taxon>Betaproteobacteria</taxon>
        <taxon>Nitrosomonadales</taxon>
        <taxon>Sulfuricellaceae</taxon>
        <taxon>Sulfuricella</taxon>
    </lineage>
</organism>
<dbReference type="HOGENOM" id="CLU_052508_2_1_4"/>
<feature type="transmembrane region" description="Helical" evidence="7">
    <location>
        <begin position="105"/>
        <end position="123"/>
    </location>
</feature>